<dbReference type="OrthoDB" id="118105at2759"/>
<dbReference type="RefSeq" id="XP_026744066.1">
    <property type="nucleotide sequence ID" value="XM_026888265.1"/>
</dbReference>
<dbReference type="KEGG" id="tnl:113505517"/>
<dbReference type="GeneID" id="113505517"/>
<dbReference type="FunCoup" id="A0A7E5WV79">
    <property type="interactions" value="58"/>
</dbReference>
<organism evidence="2 3">
    <name type="scientific">Trichoplusia ni</name>
    <name type="common">Cabbage looper</name>
    <dbReference type="NCBI Taxonomy" id="7111"/>
    <lineage>
        <taxon>Eukaryota</taxon>
        <taxon>Metazoa</taxon>
        <taxon>Ecdysozoa</taxon>
        <taxon>Arthropoda</taxon>
        <taxon>Hexapoda</taxon>
        <taxon>Insecta</taxon>
        <taxon>Pterygota</taxon>
        <taxon>Neoptera</taxon>
        <taxon>Endopterygota</taxon>
        <taxon>Lepidoptera</taxon>
        <taxon>Glossata</taxon>
        <taxon>Ditrysia</taxon>
        <taxon>Noctuoidea</taxon>
        <taxon>Noctuidae</taxon>
        <taxon>Plusiinae</taxon>
        <taxon>Trichoplusia</taxon>
    </lineage>
</organism>
<sequence length="330" mass="38427">MDTVYEDDDDCEINLDEREEMVPLDTFIDEWQPGNPDQFMELPFTRTTGLQEDIGDTPISYFNALCNDELLSLLTRSTNEYGEREKATSRSAQSRARFWKPVSCSDIKLFFGLLFHMGFIKINRLSDYWKTDTFFNQPIFAKAMSRNTFLLILRMLCVNVGGTTSNCKIKPIIDYFNKRMLEIYYPTKAIVIDESMMLWRGRLRIRQYMKGKKNKYGLKFYALADQLGVVLKLHLYGGATDTLVGGTNHVKKVVKHLMDAYINAGHHLFMDNFYTSVDLVDELYYKDTYCTGTLRKMRKSNPKTVLNTKLKKGELCIQHKNNICVIKWMD</sequence>
<evidence type="ECO:0000313" key="3">
    <source>
        <dbReference type="RefSeq" id="XP_026744066.1"/>
    </source>
</evidence>
<dbReference type="AlphaFoldDB" id="A0A7E5WV79"/>
<feature type="domain" description="PiggyBac transposable element-derived protein" evidence="1">
    <location>
        <begin position="57"/>
        <end position="329"/>
    </location>
</feature>
<dbReference type="PANTHER" id="PTHR46599">
    <property type="entry name" value="PIGGYBAC TRANSPOSABLE ELEMENT-DERIVED PROTEIN 4"/>
    <property type="match status" value="1"/>
</dbReference>
<evidence type="ECO:0000259" key="1">
    <source>
        <dbReference type="Pfam" id="PF13843"/>
    </source>
</evidence>
<protein>
    <submittedName>
        <fullName evidence="3">PiggyBac transposable element-derived protein 4-like</fullName>
    </submittedName>
</protein>
<keyword evidence="2" id="KW-1185">Reference proteome</keyword>
<dbReference type="Pfam" id="PF13843">
    <property type="entry name" value="DDE_Tnp_1_7"/>
    <property type="match status" value="1"/>
</dbReference>
<name>A0A7E5WV79_TRINI</name>
<dbReference type="Proteomes" id="UP000322000">
    <property type="component" value="Chromosome 26"/>
</dbReference>
<accession>A0A7E5WV79</accession>
<evidence type="ECO:0000313" key="2">
    <source>
        <dbReference type="Proteomes" id="UP000322000"/>
    </source>
</evidence>
<dbReference type="InterPro" id="IPR029526">
    <property type="entry name" value="PGBD"/>
</dbReference>
<gene>
    <name evidence="3" type="primary">LOC113505517</name>
</gene>
<proteinExistence type="predicted"/>
<reference evidence="3" key="1">
    <citation type="submission" date="2025-08" db="UniProtKB">
        <authorList>
            <consortium name="RefSeq"/>
        </authorList>
    </citation>
    <scope>IDENTIFICATION</scope>
</reference>
<dbReference type="PANTHER" id="PTHR46599:SF3">
    <property type="entry name" value="PIGGYBAC TRANSPOSABLE ELEMENT-DERIVED PROTEIN 4"/>
    <property type="match status" value="1"/>
</dbReference>
<dbReference type="InParanoid" id="A0A7E5WV79"/>